<feature type="transmembrane region" description="Helical" evidence="2">
    <location>
        <begin position="12"/>
        <end position="34"/>
    </location>
</feature>
<name>A0A6J4QSR3_9ACTN</name>
<feature type="transmembrane region" description="Helical" evidence="2">
    <location>
        <begin position="46"/>
        <end position="68"/>
    </location>
</feature>
<gene>
    <name evidence="3" type="ORF">AVDCRST_MAG80-2104</name>
</gene>
<evidence type="ECO:0000256" key="2">
    <source>
        <dbReference type="SAM" id="Phobius"/>
    </source>
</evidence>
<feature type="region of interest" description="Disordered" evidence="1">
    <location>
        <begin position="104"/>
        <end position="123"/>
    </location>
</feature>
<keyword evidence="2" id="KW-0812">Transmembrane</keyword>
<accession>A0A6J4QSR3</accession>
<keyword evidence="2" id="KW-0472">Membrane</keyword>
<keyword evidence="2" id="KW-1133">Transmembrane helix</keyword>
<dbReference type="AlphaFoldDB" id="A0A6J4QSR3"/>
<evidence type="ECO:0000313" key="3">
    <source>
        <dbReference type="EMBL" id="CAA9449454.1"/>
    </source>
</evidence>
<evidence type="ECO:0000256" key="1">
    <source>
        <dbReference type="SAM" id="MobiDB-lite"/>
    </source>
</evidence>
<proteinExistence type="predicted"/>
<organism evidence="3">
    <name type="scientific">uncultured Rubrobacteraceae bacterium</name>
    <dbReference type="NCBI Taxonomy" id="349277"/>
    <lineage>
        <taxon>Bacteria</taxon>
        <taxon>Bacillati</taxon>
        <taxon>Actinomycetota</taxon>
        <taxon>Rubrobacteria</taxon>
        <taxon>Rubrobacterales</taxon>
        <taxon>Rubrobacteraceae</taxon>
        <taxon>environmental samples</taxon>
    </lineage>
</organism>
<sequence length="123" mass="12619">MGELTALILSYILWPLLTLALAGLWLAAAVDIARHRRGGTFTGAKLLGMAATVSVVAVIAIAGVGATFGGQWADAVSATSGGTRVDAREGIPARSYVFSFGLEHASDSSPADPRPQRGQGPRS</sequence>
<reference evidence="3" key="1">
    <citation type="submission" date="2020-02" db="EMBL/GenBank/DDBJ databases">
        <authorList>
            <person name="Meier V. D."/>
        </authorList>
    </citation>
    <scope>NUCLEOTIDE SEQUENCE</scope>
    <source>
        <strain evidence="3">AVDCRST_MAG80</strain>
    </source>
</reference>
<dbReference type="EMBL" id="CADCVC010000184">
    <property type="protein sequence ID" value="CAA9449454.1"/>
    <property type="molecule type" value="Genomic_DNA"/>
</dbReference>
<protein>
    <submittedName>
        <fullName evidence="3">Uncharacterized protein</fullName>
    </submittedName>
</protein>